<dbReference type="InterPro" id="IPR050956">
    <property type="entry name" value="2C_system_His_kinase"/>
</dbReference>
<dbReference type="EMBL" id="CAMPGE010024636">
    <property type="protein sequence ID" value="CAI2382459.1"/>
    <property type="molecule type" value="Genomic_DNA"/>
</dbReference>
<dbReference type="Pfam" id="PF02518">
    <property type="entry name" value="HATPase_c"/>
    <property type="match status" value="1"/>
</dbReference>
<dbReference type="InterPro" id="IPR004358">
    <property type="entry name" value="Sig_transdc_His_kin-like_C"/>
</dbReference>
<dbReference type="PROSITE" id="PS50109">
    <property type="entry name" value="HIS_KIN"/>
    <property type="match status" value="1"/>
</dbReference>
<keyword evidence="1" id="KW-0597">Phosphoprotein</keyword>
<organism evidence="5 6">
    <name type="scientific">Euplotes crassus</name>
    <dbReference type="NCBI Taxonomy" id="5936"/>
    <lineage>
        <taxon>Eukaryota</taxon>
        <taxon>Sar</taxon>
        <taxon>Alveolata</taxon>
        <taxon>Ciliophora</taxon>
        <taxon>Intramacronucleata</taxon>
        <taxon>Spirotrichea</taxon>
        <taxon>Hypotrichia</taxon>
        <taxon>Euplotida</taxon>
        <taxon>Euplotidae</taxon>
        <taxon>Moneuplotes</taxon>
    </lineage>
</organism>
<dbReference type="Proteomes" id="UP001295684">
    <property type="component" value="Unassembled WGS sequence"/>
</dbReference>
<feature type="transmembrane region" description="Helical" evidence="3">
    <location>
        <begin position="218"/>
        <end position="238"/>
    </location>
</feature>
<dbReference type="InterPro" id="IPR003594">
    <property type="entry name" value="HATPase_dom"/>
</dbReference>
<dbReference type="SMART" id="SM00387">
    <property type="entry name" value="HATPase_c"/>
    <property type="match status" value="1"/>
</dbReference>
<feature type="transmembrane region" description="Helical" evidence="3">
    <location>
        <begin position="115"/>
        <end position="133"/>
    </location>
</feature>
<dbReference type="PRINTS" id="PR00344">
    <property type="entry name" value="BCTRLSENSOR"/>
</dbReference>
<feature type="transmembrane region" description="Helical" evidence="3">
    <location>
        <begin position="76"/>
        <end position="95"/>
    </location>
</feature>
<evidence type="ECO:0000313" key="6">
    <source>
        <dbReference type="Proteomes" id="UP001295684"/>
    </source>
</evidence>
<dbReference type="SUPFAM" id="SSF47384">
    <property type="entry name" value="Homodimeric domain of signal transducing histidine kinase"/>
    <property type="match status" value="1"/>
</dbReference>
<feature type="domain" description="Histidine kinase" evidence="4">
    <location>
        <begin position="413"/>
        <end position="658"/>
    </location>
</feature>
<dbReference type="FunFam" id="3.30.565.10:FF:000010">
    <property type="entry name" value="Sensor histidine kinase RcsC"/>
    <property type="match status" value="1"/>
</dbReference>
<dbReference type="SUPFAM" id="SSF55874">
    <property type="entry name" value="ATPase domain of HSP90 chaperone/DNA topoisomerase II/histidine kinase"/>
    <property type="match status" value="1"/>
</dbReference>
<name>A0AAD2D5W3_EUPCR</name>
<dbReference type="PANTHER" id="PTHR43719">
    <property type="entry name" value="TWO-COMPONENT HISTIDINE KINASE"/>
    <property type="match status" value="1"/>
</dbReference>
<proteinExistence type="predicted"/>
<feature type="compositionally biased region" description="Polar residues" evidence="2">
    <location>
        <begin position="1"/>
        <end position="13"/>
    </location>
</feature>
<evidence type="ECO:0000259" key="4">
    <source>
        <dbReference type="PROSITE" id="PS50109"/>
    </source>
</evidence>
<dbReference type="InterPro" id="IPR003661">
    <property type="entry name" value="HisK_dim/P_dom"/>
</dbReference>
<dbReference type="AlphaFoldDB" id="A0AAD2D5W3"/>
<keyword evidence="3" id="KW-1133">Transmembrane helix</keyword>
<dbReference type="Pfam" id="PF00512">
    <property type="entry name" value="HisKA"/>
    <property type="match status" value="1"/>
</dbReference>
<feature type="transmembrane region" description="Helical" evidence="3">
    <location>
        <begin position="140"/>
        <end position="160"/>
    </location>
</feature>
<reference evidence="5" key="1">
    <citation type="submission" date="2023-07" db="EMBL/GenBank/DDBJ databases">
        <authorList>
            <consortium name="AG Swart"/>
            <person name="Singh M."/>
            <person name="Singh A."/>
            <person name="Seah K."/>
            <person name="Emmerich C."/>
        </authorList>
    </citation>
    <scope>NUCLEOTIDE SEQUENCE</scope>
    <source>
        <strain evidence="5">DP1</strain>
    </source>
</reference>
<dbReference type="GO" id="GO:0000155">
    <property type="term" value="F:phosphorelay sensor kinase activity"/>
    <property type="evidence" value="ECO:0007669"/>
    <property type="project" value="InterPro"/>
</dbReference>
<protein>
    <recommendedName>
        <fullName evidence="4">Histidine kinase domain-containing protein</fullName>
    </recommendedName>
</protein>
<comment type="caution">
    <text evidence="5">The sequence shown here is derived from an EMBL/GenBank/DDBJ whole genome shotgun (WGS) entry which is preliminary data.</text>
</comment>
<accession>A0AAD2D5W3</accession>
<dbReference type="Gene3D" id="3.30.565.10">
    <property type="entry name" value="Histidine kinase-like ATPase, C-terminal domain"/>
    <property type="match status" value="1"/>
</dbReference>
<gene>
    <name evidence="5" type="ORF">ECRASSUSDP1_LOCUS23932</name>
</gene>
<dbReference type="InterPro" id="IPR005467">
    <property type="entry name" value="His_kinase_dom"/>
</dbReference>
<dbReference type="InterPro" id="IPR036097">
    <property type="entry name" value="HisK_dim/P_sf"/>
</dbReference>
<evidence type="ECO:0000256" key="2">
    <source>
        <dbReference type="SAM" id="MobiDB-lite"/>
    </source>
</evidence>
<dbReference type="PANTHER" id="PTHR43719:SF28">
    <property type="entry name" value="PEROXIDE STRESS-ACTIVATED HISTIDINE KINASE MAK1-RELATED"/>
    <property type="match status" value="1"/>
</dbReference>
<evidence type="ECO:0000256" key="3">
    <source>
        <dbReference type="SAM" id="Phobius"/>
    </source>
</evidence>
<sequence length="707" mass="81247">MSSDSNLNPSASENSRRKRHQDPPQNSENPGGILGIAARAKRVWKYLAEDWREVDQYISEVTEEAIKKSYLKYMRILCWCVIVLCTVIGTLAYINVMKNQESDSNQENLNSEWQKFLNCLIFCIMLFCILVILEYKPIYVLYFVPILIGAGTYMCIAITLKKDSYRLSEYHISNVSMCHLLMTLVPNQWKSSVLAHNLSMVYLAYGIWSTYDHYDADVISSVVFSCLYFTISSYLLIIKTRNMYSEILKNKRLIKEMKKVMQILPFGVVIWPAKANEKWFTNQEFMNKFAKIRKDLSDLKDIDISFIDNSDEANVHQTIPHDLEGLLKSQQQMLDDQDSMIDQDIKIHCNPQGNLLIHKDSYDEAQRTCNVKTLMVEWEGTNAFMHVFVDNTNVIKLEEAKNNIKCQKIMFTSASHEFRTPLNSITNSFDIVLNSFQELHNISKPYLRQLRGAKKEAAELNTDMVTKFVKIGKSSSLLLLTLIEDVLNLSKMEAGTFKLTKSVFSVKALLDEIFDIFEMQCLRKNLDFRLEMTEEVSRLELNSDEGRIKQVILNLVSNSMKFTFHGYIKIGCKIVRDWQNTFVEFAVEDSGIGITEEQQQQLFKLFSMATDPNSINLNGTGIGLTISKKYVEAIGGSIHLESEAKKGTLVVFTIPIEEEPEHMLKQLNDDIIPRSFSTDFPSEGTIPTDFLNRLKCDYPPTISFKSF</sequence>
<evidence type="ECO:0000313" key="5">
    <source>
        <dbReference type="EMBL" id="CAI2382459.1"/>
    </source>
</evidence>
<dbReference type="SMART" id="SM00388">
    <property type="entry name" value="HisKA"/>
    <property type="match status" value="1"/>
</dbReference>
<dbReference type="Gene3D" id="1.10.287.130">
    <property type="match status" value="1"/>
</dbReference>
<evidence type="ECO:0000256" key="1">
    <source>
        <dbReference type="ARBA" id="ARBA00022553"/>
    </source>
</evidence>
<keyword evidence="3" id="KW-0812">Transmembrane</keyword>
<dbReference type="InterPro" id="IPR036890">
    <property type="entry name" value="HATPase_C_sf"/>
</dbReference>
<feature type="region of interest" description="Disordered" evidence="2">
    <location>
        <begin position="1"/>
        <end position="32"/>
    </location>
</feature>
<keyword evidence="3" id="KW-0472">Membrane</keyword>
<keyword evidence="6" id="KW-1185">Reference proteome</keyword>